<evidence type="ECO:0000256" key="1">
    <source>
        <dbReference type="SAM" id="SignalP"/>
    </source>
</evidence>
<proteinExistence type="evidence at transcript level"/>
<protein>
    <submittedName>
        <fullName evidence="2">Putative secreted protein</fullName>
    </submittedName>
</protein>
<evidence type="ECO:0000313" key="2">
    <source>
        <dbReference type="EMBL" id="JAC93255.1"/>
    </source>
</evidence>
<organism evidence="2">
    <name type="scientific">Ixodes ricinus</name>
    <name type="common">Common tick</name>
    <name type="synonym">Acarus ricinus</name>
    <dbReference type="NCBI Taxonomy" id="34613"/>
    <lineage>
        <taxon>Eukaryota</taxon>
        <taxon>Metazoa</taxon>
        <taxon>Ecdysozoa</taxon>
        <taxon>Arthropoda</taxon>
        <taxon>Chelicerata</taxon>
        <taxon>Arachnida</taxon>
        <taxon>Acari</taxon>
        <taxon>Parasitiformes</taxon>
        <taxon>Ixodida</taxon>
        <taxon>Ixodoidea</taxon>
        <taxon>Ixodidae</taxon>
        <taxon>Ixodinae</taxon>
        <taxon>Ixodes</taxon>
    </lineage>
</organism>
<name>A0A090XCV9_IXORI</name>
<feature type="chain" id="PRO_5001866780" evidence="1">
    <location>
        <begin position="20"/>
        <end position="113"/>
    </location>
</feature>
<feature type="signal peptide" evidence="1">
    <location>
        <begin position="1"/>
        <end position="19"/>
    </location>
</feature>
<dbReference type="AlphaFoldDB" id="A0A090XCV9"/>
<keyword evidence="1" id="KW-0732">Signal</keyword>
<sequence length="113" mass="12327">MEVSIILSILLAFIGGISCSEASESNGTNPTAKFYERIQSFPIVLYQCYRNGTVLETGACHYYFGAVGMELLETAIVLRPLFGKFKNGTARSSKKVNFSNLLQSGVQDCICKG</sequence>
<accession>A0A090XCV9</accession>
<reference evidence="2" key="1">
    <citation type="journal article" date="2015" name="PLoS Negl. Trop. Dis.">
        <title>Deep Sequencing Analysis of the Ixodes ricinus Haemocytome.</title>
        <authorList>
            <person name="Kotsyfakis M."/>
            <person name="Kopacek P."/>
            <person name="Franta Z."/>
            <person name="Pedra J.H."/>
            <person name="Ribeiro J.M."/>
        </authorList>
    </citation>
    <scope>NUCLEOTIDE SEQUENCE</scope>
</reference>
<dbReference type="EMBL" id="GBIH01001455">
    <property type="protein sequence ID" value="JAC93255.1"/>
    <property type="molecule type" value="mRNA"/>
</dbReference>